<dbReference type="EMBL" id="MU856666">
    <property type="protein sequence ID" value="KAK3896427.1"/>
    <property type="molecule type" value="Genomic_DNA"/>
</dbReference>
<accession>A0AAN6M9F9</accession>
<dbReference type="Proteomes" id="UP001303889">
    <property type="component" value="Unassembled WGS sequence"/>
</dbReference>
<feature type="region of interest" description="Disordered" evidence="1">
    <location>
        <begin position="61"/>
        <end position="87"/>
    </location>
</feature>
<evidence type="ECO:0000313" key="3">
    <source>
        <dbReference type="Proteomes" id="UP001303889"/>
    </source>
</evidence>
<keyword evidence="3" id="KW-1185">Reference proteome</keyword>
<proteinExistence type="predicted"/>
<comment type="caution">
    <text evidence="2">The sequence shown here is derived from an EMBL/GenBank/DDBJ whole genome shotgun (WGS) entry which is preliminary data.</text>
</comment>
<reference evidence="2" key="1">
    <citation type="journal article" date="2023" name="Mol. Phylogenet. Evol.">
        <title>Genome-scale phylogeny and comparative genomics of the fungal order Sordariales.</title>
        <authorList>
            <person name="Hensen N."/>
            <person name="Bonometti L."/>
            <person name="Westerberg I."/>
            <person name="Brannstrom I.O."/>
            <person name="Guillou S."/>
            <person name="Cros-Aarteil S."/>
            <person name="Calhoun S."/>
            <person name="Haridas S."/>
            <person name="Kuo A."/>
            <person name="Mondo S."/>
            <person name="Pangilinan J."/>
            <person name="Riley R."/>
            <person name="LaButti K."/>
            <person name="Andreopoulos B."/>
            <person name="Lipzen A."/>
            <person name="Chen C."/>
            <person name="Yan M."/>
            <person name="Daum C."/>
            <person name="Ng V."/>
            <person name="Clum A."/>
            <person name="Steindorff A."/>
            <person name="Ohm R.A."/>
            <person name="Martin F."/>
            <person name="Silar P."/>
            <person name="Natvig D.O."/>
            <person name="Lalanne C."/>
            <person name="Gautier V."/>
            <person name="Ament-Velasquez S.L."/>
            <person name="Kruys A."/>
            <person name="Hutchinson M.I."/>
            <person name="Powell A.J."/>
            <person name="Barry K."/>
            <person name="Miller A.N."/>
            <person name="Grigoriev I.V."/>
            <person name="Debuchy R."/>
            <person name="Gladieux P."/>
            <person name="Hiltunen Thoren M."/>
            <person name="Johannesson H."/>
        </authorList>
    </citation>
    <scope>NUCLEOTIDE SEQUENCE</scope>
    <source>
        <strain evidence="2">CBS 103.79</strain>
    </source>
</reference>
<dbReference type="AlphaFoldDB" id="A0AAN6M9F9"/>
<gene>
    <name evidence="2" type="ORF">C8A05DRAFT_20595</name>
</gene>
<organism evidence="2 3">
    <name type="scientific">Staphylotrichum tortipilum</name>
    <dbReference type="NCBI Taxonomy" id="2831512"/>
    <lineage>
        <taxon>Eukaryota</taxon>
        <taxon>Fungi</taxon>
        <taxon>Dikarya</taxon>
        <taxon>Ascomycota</taxon>
        <taxon>Pezizomycotina</taxon>
        <taxon>Sordariomycetes</taxon>
        <taxon>Sordariomycetidae</taxon>
        <taxon>Sordariales</taxon>
        <taxon>Chaetomiaceae</taxon>
        <taxon>Staphylotrichum</taxon>
    </lineage>
</organism>
<evidence type="ECO:0000256" key="1">
    <source>
        <dbReference type="SAM" id="MobiDB-lite"/>
    </source>
</evidence>
<name>A0AAN6M9F9_9PEZI</name>
<evidence type="ECO:0000313" key="2">
    <source>
        <dbReference type="EMBL" id="KAK3896427.1"/>
    </source>
</evidence>
<sequence length="169" mass="19411">MTSFFGDGSDGLDEQIDPRLRNEQVTMPVSLSFYVAITAYLLMTEREKILALKSSMAVRKVRKRPVPPPDTDDEEEDATAAAAEVAEDDAHERKLTSVSLWQVFLYHYRRPEKDEENIKAVYGESVDPHSLEWAEARLRFMNDQKNCKFRVLANMEVVVVVVFIRRCAL</sequence>
<reference evidence="2" key="2">
    <citation type="submission" date="2023-05" db="EMBL/GenBank/DDBJ databases">
        <authorList>
            <consortium name="Lawrence Berkeley National Laboratory"/>
            <person name="Steindorff A."/>
            <person name="Hensen N."/>
            <person name="Bonometti L."/>
            <person name="Westerberg I."/>
            <person name="Brannstrom I.O."/>
            <person name="Guillou S."/>
            <person name="Cros-Aarteil S."/>
            <person name="Calhoun S."/>
            <person name="Haridas S."/>
            <person name="Kuo A."/>
            <person name="Mondo S."/>
            <person name="Pangilinan J."/>
            <person name="Riley R."/>
            <person name="Labutti K."/>
            <person name="Andreopoulos B."/>
            <person name="Lipzen A."/>
            <person name="Chen C."/>
            <person name="Yanf M."/>
            <person name="Daum C."/>
            <person name="Ng V."/>
            <person name="Clum A."/>
            <person name="Ohm R."/>
            <person name="Martin F."/>
            <person name="Silar P."/>
            <person name="Natvig D."/>
            <person name="Lalanne C."/>
            <person name="Gautier V."/>
            <person name="Ament-Velasquez S.L."/>
            <person name="Kruys A."/>
            <person name="Hutchinson M.I."/>
            <person name="Powell A.J."/>
            <person name="Barry K."/>
            <person name="Miller A.N."/>
            <person name="Grigoriev I.V."/>
            <person name="Debuchy R."/>
            <person name="Gladieux P."/>
            <person name="Thoren M.H."/>
            <person name="Johannesson H."/>
        </authorList>
    </citation>
    <scope>NUCLEOTIDE SEQUENCE</scope>
    <source>
        <strain evidence="2">CBS 103.79</strain>
    </source>
</reference>
<protein>
    <submittedName>
        <fullName evidence="2">Uncharacterized protein</fullName>
    </submittedName>
</protein>